<name>A0A074ZX88_OPIVI</name>
<sequence length="66" mass="7405">MDNKIDEDLLLTAMQLILYVLNAVPVAKLGDVDQEDYEEIEKCMKNGNGVLQKKGQHQDVKSRGTT</sequence>
<organism evidence="1 2">
    <name type="scientific">Opisthorchis viverrini</name>
    <name type="common">Southeast Asian liver fluke</name>
    <dbReference type="NCBI Taxonomy" id="6198"/>
    <lineage>
        <taxon>Eukaryota</taxon>
        <taxon>Metazoa</taxon>
        <taxon>Spiralia</taxon>
        <taxon>Lophotrochozoa</taxon>
        <taxon>Platyhelminthes</taxon>
        <taxon>Trematoda</taxon>
        <taxon>Digenea</taxon>
        <taxon>Opisthorchiida</taxon>
        <taxon>Opisthorchiata</taxon>
        <taxon>Opisthorchiidae</taxon>
        <taxon>Opisthorchis</taxon>
    </lineage>
</organism>
<dbReference type="CTD" id="20319276"/>
<keyword evidence="2" id="KW-1185">Reference proteome</keyword>
<proteinExistence type="predicted"/>
<evidence type="ECO:0000313" key="2">
    <source>
        <dbReference type="Proteomes" id="UP000054324"/>
    </source>
</evidence>
<dbReference type="RefSeq" id="XP_009168275.1">
    <property type="nucleotide sequence ID" value="XM_009170011.1"/>
</dbReference>
<dbReference type="EMBL" id="KL596710">
    <property type="protein sequence ID" value="KER27970.1"/>
    <property type="molecule type" value="Genomic_DNA"/>
</dbReference>
<accession>A0A074ZX88</accession>
<gene>
    <name evidence="1" type="ORF">T265_05094</name>
</gene>
<dbReference type="AlphaFoldDB" id="A0A074ZX88"/>
<dbReference type="GeneID" id="20319276"/>
<protein>
    <submittedName>
        <fullName evidence="1">Uncharacterized protein</fullName>
    </submittedName>
</protein>
<dbReference type="KEGG" id="ovi:T265_05094"/>
<reference evidence="1 2" key="1">
    <citation type="submission" date="2013-11" db="EMBL/GenBank/DDBJ databases">
        <title>Opisthorchis viverrini - life in the bile duct.</title>
        <authorList>
            <person name="Young N.D."/>
            <person name="Nagarajan N."/>
            <person name="Lin S.J."/>
            <person name="Korhonen P.K."/>
            <person name="Jex A.R."/>
            <person name="Hall R.S."/>
            <person name="Safavi-Hemami H."/>
            <person name="Kaewkong W."/>
            <person name="Bertrand D."/>
            <person name="Gao S."/>
            <person name="Seet Q."/>
            <person name="Wongkham S."/>
            <person name="Teh B.T."/>
            <person name="Wongkham C."/>
            <person name="Intapan P.M."/>
            <person name="Maleewong W."/>
            <person name="Yang X."/>
            <person name="Hu M."/>
            <person name="Wang Z."/>
            <person name="Hofmann A."/>
            <person name="Sternberg P.W."/>
            <person name="Tan P."/>
            <person name="Wang J."/>
            <person name="Gasser R.B."/>
        </authorList>
    </citation>
    <scope>NUCLEOTIDE SEQUENCE [LARGE SCALE GENOMIC DNA]</scope>
</reference>
<evidence type="ECO:0000313" key="1">
    <source>
        <dbReference type="EMBL" id="KER27970.1"/>
    </source>
</evidence>
<dbReference type="Proteomes" id="UP000054324">
    <property type="component" value="Unassembled WGS sequence"/>
</dbReference>